<comment type="similarity">
    <text evidence="1">Belongs to the thymidylate kinase family.</text>
</comment>
<keyword evidence="1" id="KW-0067">ATP-binding</keyword>
<evidence type="ECO:0000256" key="1">
    <source>
        <dbReference type="HAMAP-Rule" id="MF_00165"/>
    </source>
</evidence>
<dbReference type="Pfam" id="PF02223">
    <property type="entry name" value="Thymidylate_kin"/>
    <property type="match status" value="1"/>
</dbReference>
<dbReference type="InterPro" id="IPR027417">
    <property type="entry name" value="P-loop_NTPase"/>
</dbReference>
<feature type="binding site" evidence="1">
    <location>
        <begin position="7"/>
        <end position="14"/>
    </location>
    <ligand>
        <name>ATP</name>
        <dbReference type="ChEBI" id="CHEBI:30616"/>
    </ligand>
</feature>
<dbReference type="CDD" id="cd01672">
    <property type="entry name" value="TMPK"/>
    <property type="match status" value="1"/>
</dbReference>
<dbReference type="RefSeq" id="WP_162831182.1">
    <property type="nucleotide sequence ID" value="NZ_CP091196.1"/>
</dbReference>
<dbReference type="SUPFAM" id="SSF52540">
    <property type="entry name" value="P-loop containing nucleoside triphosphate hydrolases"/>
    <property type="match status" value="1"/>
</dbReference>
<dbReference type="Proteomes" id="UP000830158">
    <property type="component" value="Chromosome"/>
</dbReference>
<keyword evidence="1" id="KW-0547">Nucleotide-binding</keyword>
<dbReference type="EMBL" id="CP091196">
    <property type="protein sequence ID" value="UQS22866.1"/>
    <property type="molecule type" value="Genomic_DNA"/>
</dbReference>
<dbReference type="Gene3D" id="3.40.50.300">
    <property type="entry name" value="P-loop containing nucleotide triphosphate hydrolases"/>
    <property type="match status" value="1"/>
</dbReference>
<keyword evidence="1" id="KW-0545">Nucleotide biosynthesis</keyword>
<dbReference type="InterPro" id="IPR018094">
    <property type="entry name" value="Thymidylate_kinase"/>
</dbReference>
<dbReference type="EC" id="2.7.4.9" evidence="1"/>
<feature type="domain" description="Thymidylate kinase-like" evidence="2">
    <location>
        <begin position="5"/>
        <end position="164"/>
    </location>
</feature>
<proteinExistence type="inferred from homology"/>
<comment type="catalytic activity">
    <reaction evidence="1">
        <text>dTMP + ATP = dTDP + ADP</text>
        <dbReference type="Rhea" id="RHEA:13517"/>
        <dbReference type="ChEBI" id="CHEBI:30616"/>
        <dbReference type="ChEBI" id="CHEBI:58369"/>
        <dbReference type="ChEBI" id="CHEBI:63528"/>
        <dbReference type="ChEBI" id="CHEBI:456216"/>
        <dbReference type="EC" id="2.7.4.9"/>
    </reaction>
</comment>
<organism evidence="3 4">
    <name type="scientific">Amycolatopsis thermalba</name>
    <dbReference type="NCBI Taxonomy" id="944492"/>
    <lineage>
        <taxon>Bacteria</taxon>
        <taxon>Bacillati</taxon>
        <taxon>Actinomycetota</taxon>
        <taxon>Actinomycetes</taxon>
        <taxon>Pseudonocardiales</taxon>
        <taxon>Pseudonocardiaceae</taxon>
        <taxon>Amycolatopsis</taxon>
    </lineage>
</organism>
<keyword evidence="1 3" id="KW-0418">Kinase</keyword>
<evidence type="ECO:0000313" key="4">
    <source>
        <dbReference type="Proteomes" id="UP000830158"/>
    </source>
</evidence>
<reference evidence="3" key="1">
    <citation type="submission" date="2022-01" db="EMBL/GenBank/DDBJ databases">
        <title>PSI-footprinting approach for the identification of protein synthesis inhibitor producers.</title>
        <authorList>
            <person name="Handel F."/>
            <person name="Kulik A."/>
            <person name="Wex K.W."/>
            <person name="Berscheid A."/>
            <person name="Saur J.S."/>
            <person name="Winkler A."/>
            <person name="Wibberg D."/>
            <person name="Kalinowski J."/>
            <person name="Broetz-Oesterhelt H."/>
            <person name="Mast Y."/>
        </authorList>
    </citation>
    <scope>NUCLEOTIDE SEQUENCE</scope>
    <source>
        <strain evidence="3">KNN 49.3e</strain>
    </source>
</reference>
<dbReference type="HAMAP" id="MF_00165">
    <property type="entry name" value="Thymidylate_kinase"/>
    <property type="match status" value="1"/>
</dbReference>
<dbReference type="GO" id="GO:0016301">
    <property type="term" value="F:kinase activity"/>
    <property type="evidence" value="ECO:0007669"/>
    <property type="project" value="UniProtKB-KW"/>
</dbReference>
<keyword evidence="4" id="KW-1185">Reference proteome</keyword>
<evidence type="ECO:0000259" key="2">
    <source>
        <dbReference type="Pfam" id="PF02223"/>
    </source>
</evidence>
<evidence type="ECO:0000313" key="3">
    <source>
        <dbReference type="EMBL" id="UQS22866.1"/>
    </source>
</evidence>
<sequence length="223" mass="24974">MLITFEGQDGAGKSALLAAVHEGLRCMGVDALVVKEFSESPYGQRLVEAVARDKFLRPAEGEPATLLTRALDEVADLYYQDERVIGPALARGQVVLKDRHQDTIFYTLVPTLVDGGAVLSDEHAMTWLRGLLSQLRYPPDLTVYVEAPLPVRLERIARRNRHLREHRANEVSDDDLAIFAARDRVIRQLLTKPDGQRVVVDNGDRVIEEGAEDVLDLVRERLT</sequence>
<accession>A0ABY4NS28</accession>
<dbReference type="InterPro" id="IPR039430">
    <property type="entry name" value="Thymidylate_kin-like_dom"/>
</dbReference>
<gene>
    <name evidence="1" type="primary">tmk</name>
    <name evidence="3" type="ORF">L1857_08565</name>
</gene>
<protein>
    <recommendedName>
        <fullName evidence="1">Thymidylate kinase</fullName>
        <ecNumber evidence="1">2.7.4.9</ecNumber>
    </recommendedName>
    <alternativeName>
        <fullName evidence="1">dTMP kinase</fullName>
    </alternativeName>
</protein>
<name>A0ABY4NS28_9PSEU</name>
<keyword evidence="1" id="KW-0808">Transferase</keyword>
<comment type="function">
    <text evidence="1">Phosphorylation of dTMP to form dTDP in both de novo and salvage pathways of dTTP synthesis.</text>
</comment>